<dbReference type="InterPro" id="IPR000182">
    <property type="entry name" value="GNAT_dom"/>
</dbReference>
<proteinExistence type="predicted"/>
<dbReference type="KEGG" id="ksc:CD178_01894"/>
<keyword evidence="3" id="KW-1185">Reference proteome</keyword>
<feature type="domain" description="N-acetyltransferase" evidence="1">
    <location>
        <begin position="23"/>
        <end position="170"/>
    </location>
</feature>
<dbReference type="AlphaFoldDB" id="A0A347WCR2"/>
<dbReference type="Pfam" id="PF00583">
    <property type="entry name" value="Acetyltransf_1"/>
    <property type="match status" value="1"/>
</dbReference>
<protein>
    <recommendedName>
        <fullName evidence="1">N-acetyltransferase domain-containing protein</fullName>
    </recommendedName>
</protein>
<evidence type="ECO:0000313" key="2">
    <source>
        <dbReference type="EMBL" id="AXY22655.1"/>
    </source>
</evidence>
<reference evidence="2 3" key="1">
    <citation type="submission" date="2017-08" db="EMBL/GenBank/DDBJ databases">
        <title>Complete genome sequence of Gluconacetobacter saccharivorans CV1 isolated from Fermented Vinegar.</title>
        <authorList>
            <person name="Kim S.-Y."/>
        </authorList>
    </citation>
    <scope>NUCLEOTIDE SEQUENCE [LARGE SCALE GENOMIC DNA]</scope>
    <source>
        <strain evidence="2 3">CV1</strain>
    </source>
</reference>
<dbReference type="GO" id="GO:0016747">
    <property type="term" value="F:acyltransferase activity, transferring groups other than amino-acyl groups"/>
    <property type="evidence" value="ECO:0007669"/>
    <property type="project" value="InterPro"/>
</dbReference>
<dbReference type="CDD" id="cd04301">
    <property type="entry name" value="NAT_SF"/>
    <property type="match status" value="1"/>
</dbReference>
<evidence type="ECO:0000313" key="3">
    <source>
        <dbReference type="Proteomes" id="UP000264120"/>
    </source>
</evidence>
<evidence type="ECO:0000259" key="1">
    <source>
        <dbReference type="PROSITE" id="PS51186"/>
    </source>
</evidence>
<dbReference type="EMBL" id="CP023036">
    <property type="protein sequence ID" value="AXY22655.1"/>
    <property type="molecule type" value="Genomic_DNA"/>
</dbReference>
<dbReference type="SUPFAM" id="SSF55729">
    <property type="entry name" value="Acyl-CoA N-acyltransferases (Nat)"/>
    <property type="match status" value="1"/>
</dbReference>
<gene>
    <name evidence="2" type="ORF">CD178_01894</name>
</gene>
<sequence>MDVTFLCMDRQPPGSPPALPDGYTIRPVTHPTVGWYREMYDAVGRDYCWWLRRLMSDAQLANLLADPGIGVHVLYEGDRVAGFCELDARYSPDVNIAYFGLLPAWIGRGVGRIFLHQMIARAWQAHPAAVRVNTCSADHPRALPNYLRAGFLKVRTVREIWDIPDALGLPLPRRLRVA</sequence>
<dbReference type="InterPro" id="IPR016181">
    <property type="entry name" value="Acyl_CoA_acyltransferase"/>
</dbReference>
<dbReference type="Gene3D" id="3.40.630.30">
    <property type="match status" value="1"/>
</dbReference>
<organism evidence="2 3">
    <name type="scientific">Komagataeibacter saccharivorans</name>
    <dbReference type="NCBI Taxonomy" id="265959"/>
    <lineage>
        <taxon>Bacteria</taxon>
        <taxon>Pseudomonadati</taxon>
        <taxon>Pseudomonadota</taxon>
        <taxon>Alphaproteobacteria</taxon>
        <taxon>Acetobacterales</taxon>
        <taxon>Acetobacteraceae</taxon>
        <taxon>Komagataeibacter</taxon>
    </lineage>
</organism>
<name>A0A347WCR2_9PROT</name>
<accession>A0A347WCR2</accession>
<dbReference type="Proteomes" id="UP000264120">
    <property type="component" value="Chromosome"/>
</dbReference>
<dbReference type="PROSITE" id="PS51186">
    <property type="entry name" value="GNAT"/>
    <property type="match status" value="1"/>
</dbReference>